<feature type="domain" description="Nucleolar protein 10-like second" evidence="8">
    <location>
        <begin position="222"/>
        <end position="257"/>
    </location>
</feature>
<evidence type="ECO:0000256" key="4">
    <source>
        <dbReference type="ARBA" id="ARBA00022737"/>
    </source>
</evidence>
<evidence type="ECO:0000259" key="7">
    <source>
        <dbReference type="Pfam" id="PF08159"/>
    </source>
</evidence>
<dbReference type="Pfam" id="PF23098">
    <property type="entry name" value="Beta-prop_NOL10_N"/>
    <property type="match status" value="1"/>
</dbReference>
<accession>A0ABQ9Y9F8</accession>
<feature type="region of interest" description="Disordered" evidence="6">
    <location>
        <begin position="574"/>
        <end position="633"/>
    </location>
</feature>
<proteinExistence type="inferred from homology"/>
<dbReference type="Pfam" id="PF08159">
    <property type="entry name" value="NUC153"/>
    <property type="match status" value="1"/>
</dbReference>
<feature type="compositionally biased region" description="Acidic residues" evidence="6">
    <location>
        <begin position="427"/>
        <end position="443"/>
    </location>
</feature>
<gene>
    <name evidence="10" type="ORF">BLNAU_4546</name>
</gene>
<feature type="domain" description="NUC153" evidence="7">
    <location>
        <begin position="334"/>
        <end position="362"/>
    </location>
</feature>
<dbReference type="InterPro" id="IPR012580">
    <property type="entry name" value="NUC153"/>
</dbReference>
<protein>
    <submittedName>
        <fullName evidence="10">Nucleolar protein 10</fullName>
    </submittedName>
</protein>
<evidence type="ECO:0000256" key="2">
    <source>
        <dbReference type="ARBA" id="ARBA00005264"/>
    </source>
</evidence>
<comment type="caution">
    <text evidence="10">The sequence shown here is derived from an EMBL/GenBank/DDBJ whole genome shotgun (WGS) entry which is preliminary data.</text>
</comment>
<feature type="domain" description="Nucleolar protein 10-like N-terminal" evidence="9">
    <location>
        <begin position="60"/>
        <end position="197"/>
    </location>
</feature>
<name>A0ABQ9Y9F8_9EUKA</name>
<feature type="compositionally biased region" description="Acidic residues" evidence="6">
    <location>
        <begin position="451"/>
        <end position="470"/>
    </location>
</feature>
<dbReference type="InterPro" id="IPR036322">
    <property type="entry name" value="WD40_repeat_dom_sf"/>
</dbReference>
<evidence type="ECO:0000256" key="5">
    <source>
        <dbReference type="ARBA" id="ARBA00023242"/>
    </source>
</evidence>
<evidence type="ECO:0000259" key="8">
    <source>
        <dbReference type="Pfam" id="PF23097"/>
    </source>
</evidence>
<feature type="compositionally biased region" description="Basic and acidic residues" evidence="6">
    <location>
        <begin position="599"/>
        <end position="615"/>
    </location>
</feature>
<dbReference type="Pfam" id="PF23097">
    <property type="entry name" value="NOL10_2nd"/>
    <property type="match status" value="1"/>
</dbReference>
<feature type="region of interest" description="Disordered" evidence="6">
    <location>
        <begin position="262"/>
        <end position="281"/>
    </location>
</feature>
<dbReference type="Gene3D" id="2.130.10.10">
    <property type="entry name" value="YVTN repeat-like/Quinoprotein amine dehydrogenase"/>
    <property type="match status" value="1"/>
</dbReference>
<dbReference type="PANTHER" id="PTHR14927:SF0">
    <property type="entry name" value="NUCLEOLAR PROTEIN 10"/>
    <property type="match status" value="1"/>
</dbReference>
<comment type="subcellular location">
    <subcellularLocation>
        <location evidence="1">Nucleus</location>
        <location evidence="1">Nucleolus</location>
    </subcellularLocation>
</comment>
<dbReference type="InterPro" id="IPR056551">
    <property type="entry name" value="Beta-prop_NOL10_N"/>
</dbReference>
<evidence type="ECO:0000256" key="6">
    <source>
        <dbReference type="SAM" id="MobiDB-lite"/>
    </source>
</evidence>
<keyword evidence="5" id="KW-0539">Nucleus</keyword>
<keyword evidence="3" id="KW-0853">WD repeat</keyword>
<feature type="compositionally biased region" description="Basic residues" evidence="6">
    <location>
        <begin position="477"/>
        <end position="487"/>
    </location>
</feature>
<evidence type="ECO:0000313" key="10">
    <source>
        <dbReference type="EMBL" id="KAK2960329.1"/>
    </source>
</evidence>
<evidence type="ECO:0000256" key="3">
    <source>
        <dbReference type="ARBA" id="ARBA00022574"/>
    </source>
</evidence>
<feature type="region of interest" description="Disordered" evidence="6">
    <location>
        <begin position="361"/>
        <end position="504"/>
    </location>
</feature>
<evidence type="ECO:0000313" key="11">
    <source>
        <dbReference type="Proteomes" id="UP001281761"/>
    </source>
</evidence>
<keyword evidence="4" id="KW-0677">Repeat</keyword>
<dbReference type="EMBL" id="JARBJD010000023">
    <property type="protein sequence ID" value="KAK2960329.1"/>
    <property type="molecule type" value="Genomic_DNA"/>
</dbReference>
<dbReference type="PANTHER" id="PTHR14927">
    <property type="entry name" value="NUCLEOLAR PROTEIN 10"/>
    <property type="match status" value="1"/>
</dbReference>
<evidence type="ECO:0000256" key="1">
    <source>
        <dbReference type="ARBA" id="ARBA00004604"/>
    </source>
</evidence>
<dbReference type="SUPFAM" id="SSF50978">
    <property type="entry name" value="WD40 repeat-like"/>
    <property type="match status" value="1"/>
</dbReference>
<sequence length="633" mass="71719">MAEIINLTKGNESGIELLQDLDFPVFSNRIKYTRNGEYLFASGGYPPVIREGVHSMRFTDDGFTFGVGTGDGSVVLYDIRSAGVLAEKSHFSAEPVIDIKFVNSLSGPVGDSSKYTKIQGKHNTICLSCTKSNIRVWDTQSTNTLATVIPSDDAFSVCARSNSGLLFVPTRSPNINVFYLPILGMAPSWAYNIDVLGGTRKGGLTALPVNESIQTQHDERIFVTKEDLENAGLLNLVGTEMVKAYMHGFYIRRELWDDKAKKDEAPVEVEDKRSTKNAESRITKRHKVPIAGINADLLQKIEDAKQHKDIPEERGERKKKDKLKAKAVASLETDNRFASLFTDTRFEIDKTSDEYKALHPMEAKGMKQQAEEMDGEEEVVEEEEEEEDEDEGDSDDGEEMMVEQFEEEEEEEEGGEKWGFRTAGDGSGDEDEDDEEVDQEEITDSSNSELDQADSEEDESEDEEEEEEEPTPQLTKKQLKRKEKLSRRMNNDSSDDDDGILMKGHNLFGQSNALKQAEERGQSLTSYLKHMNSLTMEEKFKQGGERRAWEDGRIHKIEQSSFDQIGEATFTVVPDEKGQVDENFDLEIEEDRPKKKKRTSSEKDQPDRKRRDIKSLKLPHKKPLTAIRHKRKR</sequence>
<dbReference type="InterPro" id="IPR040382">
    <property type="entry name" value="NOL10/Enp2"/>
</dbReference>
<evidence type="ECO:0000259" key="9">
    <source>
        <dbReference type="Pfam" id="PF23098"/>
    </source>
</evidence>
<comment type="similarity">
    <text evidence="2">Belongs to the WD repeat NOL10/ENP2 family.</text>
</comment>
<feature type="compositionally biased region" description="Basic and acidic residues" evidence="6">
    <location>
        <begin position="302"/>
        <end position="318"/>
    </location>
</feature>
<dbReference type="InterPro" id="IPR056550">
    <property type="entry name" value="NOL10_2nd"/>
</dbReference>
<feature type="compositionally biased region" description="Acidic residues" evidence="6">
    <location>
        <begin position="371"/>
        <end position="414"/>
    </location>
</feature>
<feature type="region of interest" description="Disordered" evidence="6">
    <location>
        <begin position="302"/>
        <end position="323"/>
    </location>
</feature>
<organism evidence="10 11">
    <name type="scientific">Blattamonas nauphoetae</name>
    <dbReference type="NCBI Taxonomy" id="2049346"/>
    <lineage>
        <taxon>Eukaryota</taxon>
        <taxon>Metamonada</taxon>
        <taxon>Preaxostyla</taxon>
        <taxon>Oxymonadida</taxon>
        <taxon>Blattamonas</taxon>
    </lineage>
</organism>
<reference evidence="10 11" key="1">
    <citation type="journal article" date="2022" name="bioRxiv">
        <title>Genomics of Preaxostyla Flagellates Illuminates Evolutionary Transitions and the Path Towards Mitochondrial Loss.</title>
        <authorList>
            <person name="Novak L.V.F."/>
            <person name="Treitli S.C."/>
            <person name="Pyrih J."/>
            <person name="Halakuc P."/>
            <person name="Pipaliya S.V."/>
            <person name="Vacek V."/>
            <person name="Brzon O."/>
            <person name="Soukal P."/>
            <person name="Eme L."/>
            <person name="Dacks J.B."/>
            <person name="Karnkowska A."/>
            <person name="Elias M."/>
            <person name="Hampl V."/>
        </authorList>
    </citation>
    <scope>NUCLEOTIDE SEQUENCE [LARGE SCALE GENOMIC DNA]</scope>
    <source>
        <strain evidence="10">NAU3</strain>
        <tissue evidence="10">Gut</tissue>
    </source>
</reference>
<keyword evidence="11" id="KW-1185">Reference proteome</keyword>
<dbReference type="Proteomes" id="UP001281761">
    <property type="component" value="Unassembled WGS sequence"/>
</dbReference>
<feature type="compositionally biased region" description="Basic residues" evidence="6">
    <location>
        <begin position="617"/>
        <end position="633"/>
    </location>
</feature>
<dbReference type="InterPro" id="IPR015943">
    <property type="entry name" value="WD40/YVTN_repeat-like_dom_sf"/>
</dbReference>